<keyword evidence="4" id="KW-0808">Transferase</keyword>
<keyword evidence="3" id="KW-0547">Nucleotide-binding</keyword>
<keyword evidence="5" id="KW-0067">ATP-binding</keyword>
<dbReference type="SUPFAM" id="SSF55021">
    <property type="entry name" value="ACT-like"/>
    <property type="match status" value="1"/>
</dbReference>
<evidence type="ECO:0000256" key="4">
    <source>
        <dbReference type="ARBA" id="ARBA00022777"/>
    </source>
</evidence>
<dbReference type="GO" id="GO:0004072">
    <property type="term" value="F:aspartate kinase activity"/>
    <property type="evidence" value="ECO:0007669"/>
    <property type="project" value="UniProtKB-EC"/>
</dbReference>
<dbReference type="InterPro" id="IPR002912">
    <property type="entry name" value="ACT_dom"/>
</dbReference>
<evidence type="ECO:0000313" key="7">
    <source>
        <dbReference type="EMBL" id="CEP23807.1"/>
    </source>
</evidence>
<comment type="similarity">
    <text evidence="1">Belongs to the aspartokinase family.</text>
</comment>
<dbReference type="Pfam" id="PF22468">
    <property type="entry name" value="ACT_9"/>
    <property type="match status" value="1"/>
</dbReference>
<evidence type="ECO:0000259" key="6">
    <source>
        <dbReference type="PROSITE" id="PS51671"/>
    </source>
</evidence>
<dbReference type="EMBL" id="CDQK01000005">
    <property type="protein sequence ID" value="CEP23807.1"/>
    <property type="molecule type" value="Genomic_DNA"/>
</dbReference>
<dbReference type="InterPro" id="IPR054352">
    <property type="entry name" value="ACT_Aspartokinase"/>
</dbReference>
<reference evidence="8" key="1">
    <citation type="journal article" date="2015" name="J. Biotechnol.">
        <title>The structure of the Cyberlindnera jadinii genome and its relation to Candida utilis analyzed by the occurrence of single nucleotide polymorphisms.</title>
        <authorList>
            <person name="Rupp O."/>
            <person name="Brinkrolf K."/>
            <person name="Buerth C."/>
            <person name="Kunigo M."/>
            <person name="Schneider J."/>
            <person name="Jaenicke S."/>
            <person name="Goesmann A."/>
            <person name="Puehler A."/>
            <person name="Jaeger K.-E."/>
            <person name="Ernst J.F."/>
        </authorList>
    </citation>
    <scope>NUCLEOTIDE SEQUENCE [LARGE SCALE GENOMIC DNA]</scope>
    <source>
        <strain evidence="8">ATCC 18201 / CBS 1600 / BCRC 20928 / JCM 3617 / NBRC 0987 / NRRL Y-1542</strain>
    </source>
</reference>
<organism evidence="7 8">
    <name type="scientific">Cyberlindnera jadinii (strain ATCC 18201 / CBS 1600 / BCRC 20928 / JCM 3617 / NBRC 0987 / NRRL Y-1542)</name>
    <name type="common">Torula yeast</name>
    <name type="synonym">Candida utilis</name>
    <dbReference type="NCBI Taxonomy" id="983966"/>
    <lineage>
        <taxon>Eukaryota</taxon>
        <taxon>Fungi</taxon>
        <taxon>Dikarya</taxon>
        <taxon>Ascomycota</taxon>
        <taxon>Saccharomycotina</taxon>
        <taxon>Saccharomycetes</taxon>
        <taxon>Phaffomycetales</taxon>
        <taxon>Phaffomycetaceae</taxon>
        <taxon>Cyberlindnera</taxon>
    </lineage>
</organism>
<dbReference type="PROSITE" id="PS51671">
    <property type="entry name" value="ACT"/>
    <property type="match status" value="1"/>
</dbReference>
<dbReference type="GO" id="GO:0005524">
    <property type="term" value="F:ATP binding"/>
    <property type="evidence" value="ECO:0007669"/>
    <property type="project" value="UniProtKB-KW"/>
</dbReference>
<evidence type="ECO:0000256" key="1">
    <source>
        <dbReference type="ARBA" id="ARBA00010122"/>
    </source>
</evidence>
<dbReference type="Gene3D" id="3.30.2130.10">
    <property type="entry name" value="VC0802-like"/>
    <property type="match status" value="1"/>
</dbReference>
<proteinExistence type="inferred from homology"/>
<dbReference type="EC" id="2.7.2.4" evidence="2"/>
<evidence type="ECO:0000256" key="5">
    <source>
        <dbReference type="ARBA" id="ARBA00022840"/>
    </source>
</evidence>
<dbReference type="GO" id="GO:0009090">
    <property type="term" value="P:homoserine biosynthetic process"/>
    <property type="evidence" value="ECO:0007669"/>
    <property type="project" value="TreeGrafter"/>
</dbReference>
<keyword evidence="4" id="KW-0418">Kinase</keyword>
<evidence type="ECO:0000313" key="8">
    <source>
        <dbReference type="Proteomes" id="UP000038830"/>
    </source>
</evidence>
<dbReference type="GO" id="GO:0005829">
    <property type="term" value="C:cytosol"/>
    <property type="evidence" value="ECO:0007669"/>
    <property type="project" value="TreeGrafter"/>
</dbReference>
<dbReference type="InterPro" id="IPR045865">
    <property type="entry name" value="ACT-like_dom_sf"/>
</dbReference>
<feature type="domain" description="ACT" evidence="6">
    <location>
        <begin position="39"/>
        <end position="111"/>
    </location>
</feature>
<protein>
    <recommendedName>
        <fullName evidence="2">aspartate kinase</fullName>
        <ecNumber evidence="2">2.7.2.4</ecNumber>
    </recommendedName>
</protein>
<accession>A0A0H5C7B2</accession>
<sequence>MALQHSDDEASNRDLRDAVQELKKLGTVDVTRNMSIVSLVGKHMKQFIGVASTMFSTLAEQGINIEMISQGANEINISAVIDEKDSLKALQAIHAKLLDQPVVEGSALHDRIERLKLGQD</sequence>
<dbReference type="AlphaFoldDB" id="A0A0H5C7B2"/>
<dbReference type="Proteomes" id="UP000038830">
    <property type="component" value="Unassembled WGS sequence"/>
</dbReference>
<gene>
    <name evidence="7" type="ORF">BN1211_4465</name>
</gene>
<dbReference type="PANTHER" id="PTHR21499:SF59">
    <property type="entry name" value="ASPARTOKINASE"/>
    <property type="match status" value="1"/>
</dbReference>
<dbReference type="GO" id="GO:0009089">
    <property type="term" value="P:lysine biosynthetic process via diaminopimelate"/>
    <property type="evidence" value="ECO:0007669"/>
    <property type="project" value="TreeGrafter"/>
</dbReference>
<name>A0A0H5C7B2_CYBJN</name>
<dbReference type="PANTHER" id="PTHR21499">
    <property type="entry name" value="ASPARTATE KINASE"/>
    <property type="match status" value="1"/>
</dbReference>
<evidence type="ECO:0000256" key="3">
    <source>
        <dbReference type="ARBA" id="ARBA00022741"/>
    </source>
</evidence>
<evidence type="ECO:0000256" key="2">
    <source>
        <dbReference type="ARBA" id="ARBA00013059"/>
    </source>
</evidence>